<dbReference type="EMBL" id="CP011280">
    <property type="protein sequence ID" value="AKC95059.1"/>
    <property type="molecule type" value="Genomic_DNA"/>
</dbReference>
<organism evidence="2 3">
    <name type="scientific">Sneathia vaginalis</name>
    <dbReference type="NCBI Taxonomy" id="187101"/>
    <lineage>
        <taxon>Bacteria</taxon>
        <taxon>Fusobacteriati</taxon>
        <taxon>Fusobacteriota</taxon>
        <taxon>Fusobacteriia</taxon>
        <taxon>Fusobacteriales</taxon>
        <taxon>Leptotrichiaceae</taxon>
        <taxon>Sneathia</taxon>
    </lineage>
</organism>
<dbReference type="Proteomes" id="UP000033103">
    <property type="component" value="Chromosome"/>
</dbReference>
<feature type="domain" description="DUF7916" evidence="1">
    <location>
        <begin position="6"/>
        <end position="281"/>
    </location>
</feature>
<evidence type="ECO:0000313" key="2">
    <source>
        <dbReference type="EMBL" id="AKC95059.1"/>
    </source>
</evidence>
<accession>A0A0E3UTF9</accession>
<keyword evidence="3" id="KW-1185">Reference proteome</keyword>
<dbReference type="PATRIC" id="fig|1069640.6.peg.78"/>
<gene>
    <name evidence="2" type="ORF">VC03_00425</name>
</gene>
<dbReference type="KEGG" id="sns:VC03_00425"/>
<reference evidence="2 3" key="1">
    <citation type="journal article" date="2012" name="BMC Genomics">
        <title>Genomic sequence analysis and characterization of Sneathia amnii sp. nov.</title>
        <authorList>
            <consortium name="Vaginal Microbiome Consortium (additional members)"/>
            <person name="Harwich M.D.Jr."/>
            <person name="Serrano M.G."/>
            <person name="Fettweis J.M."/>
            <person name="Alves J.M."/>
            <person name="Reimers M.A."/>
            <person name="Buck G.A."/>
            <person name="Jefferson K.K."/>
        </authorList>
    </citation>
    <scope>NUCLEOTIDE SEQUENCE [LARGE SCALE GENOMIC DNA]</scope>
    <source>
        <strain evidence="2 3">SN35</strain>
    </source>
</reference>
<dbReference type="InterPro" id="IPR011060">
    <property type="entry name" value="RibuloseP-bd_barrel"/>
</dbReference>
<dbReference type="Pfam" id="PF25509">
    <property type="entry name" value="DUF7916"/>
    <property type="match status" value="1"/>
</dbReference>
<protein>
    <recommendedName>
        <fullName evidence="1">DUF7916 domain-containing protein</fullName>
    </recommendedName>
</protein>
<dbReference type="AlphaFoldDB" id="A0A0E3UTF9"/>
<dbReference type="InterPro" id="IPR057238">
    <property type="entry name" value="DUF7916"/>
</dbReference>
<evidence type="ECO:0000313" key="3">
    <source>
        <dbReference type="Proteomes" id="UP000033103"/>
    </source>
</evidence>
<sequence length="281" mass="30846">MAKRLLSCSSSELLNMSKDELLEAIKLSCGRTVLSENVASSATLCFNVTNSEIARAFGADLILLNCINLFDIQIQALPETNDPICYLRKLVGRPVGVNIEPKDCNKEALLLANKYGFDFICLTANPNTNVRNTDILECIKLSKKYYKGIIIAGKMHSSGIDEDVINLETAKQFIESGIDILLVPAVGTVPGLSESDLTTIVKYAHKNKKLCMSTIGTSQESSSKEVIRYIALKNKIIGVDIQHIGDGSFANVGWYENIFELSKTIRGLTHTLRLIASSNLR</sequence>
<evidence type="ECO:0000259" key="1">
    <source>
        <dbReference type="Pfam" id="PF25509"/>
    </source>
</evidence>
<dbReference type="OrthoDB" id="5581965at2"/>
<dbReference type="STRING" id="187101.VC03_00425"/>
<dbReference type="SUPFAM" id="SSF51366">
    <property type="entry name" value="Ribulose-phoshate binding barrel"/>
    <property type="match status" value="1"/>
</dbReference>
<name>A0A0E3UTF9_9FUSO</name>
<dbReference type="HOGENOM" id="CLU_078477_0_0_0"/>
<proteinExistence type="predicted"/>
<dbReference type="RefSeq" id="WP_046328165.1">
    <property type="nucleotide sequence ID" value="NZ_CP011280.1"/>
</dbReference>